<comment type="caution">
    <text evidence="2">The sequence shown here is derived from an EMBL/GenBank/DDBJ whole genome shotgun (WGS) entry which is preliminary data.</text>
</comment>
<evidence type="ECO:0000256" key="1">
    <source>
        <dbReference type="SAM" id="MobiDB-lite"/>
    </source>
</evidence>
<organism evidence="2 3">
    <name type="scientific">Carnegiea gigantea</name>
    <dbReference type="NCBI Taxonomy" id="171969"/>
    <lineage>
        <taxon>Eukaryota</taxon>
        <taxon>Viridiplantae</taxon>
        <taxon>Streptophyta</taxon>
        <taxon>Embryophyta</taxon>
        <taxon>Tracheophyta</taxon>
        <taxon>Spermatophyta</taxon>
        <taxon>Magnoliopsida</taxon>
        <taxon>eudicotyledons</taxon>
        <taxon>Gunneridae</taxon>
        <taxon>Pentapetalae</taxon>
        <taxon>Caryophyllales</taxon>
        <taxon>Cactineae</taxon>
        <taxon>Cactaceae</taxon>
        <taxon>Cactoideae</taxon>
        <taxon>Echinocereeae</taxon>
        <taxon>Carnegiea</taxon>
    </lineage>
</organism>
<feature type="compositionally biased region" description="Polar residues" evidence="1">
    <location>
        <begin position="297"/>
        <end position="308"/>
    </location>
</feature>
<dbReference type="EMBL" id="JAKOGI010001232">
    <property type="protein sequence ID" value="KAJ8426844.1"/>
    <property type="molecule type" value="Genomic_DNA"/>
</dbReference>
<keyword evidence="3" id="KW-1185">Reference proteome</keyword>
<proteinExistence type="predicted"/>
<name>A0A9Q1JKM2_9CARY</name>
<dbReference type="AlphaFoldDB" id="A0A9Q1JKM2"/>
<feature type="region of interest" description="Disordered" evidence="1">
    <location>
        <begin position="17"/>
        <end position="40"/>
    </location>
</feature>
<evidence type="ECO:0000313" key="3">
    <source>
        <dbReference type="Proteomes" id="UP001153076"/>
    </source>
</evidence>
<evidence type="ECO:0000313" key="2">
    <source>
        <dbReference type="EMBL" id="KAJ8426844.1"/>
    </source>
</evidence>
<protein>
    <submittedName>
        <fullName evidence="2">Uncharacterized protein</fullName>
    </submittedName>
</protein>
<accession>A0A9Q1JKM2</accession>
<feature type="compositionally biased region" description="Basic and acidic residues" evidence="1">
    <location>
        <begin position="23"/>
        <end position="40"/>
    </location>
</feature>
<gene>
    <name evidence="2" type="ORF">Cgig2_025249</name>
</gene>
<reference evidence="2" key="1">
    <citation type="submission" date="2022-04" db="EMBL/GenBank/DDBJ databases">
        <title>Carnegiea gigantea Genome sequencing and assembly v2.</title>
        <authorList>
            <person name="Copetti D."/>
            <person name="Sanderson M.J."/>
            <person name="Burquez A."/>
            <person name="Wojciechowski M.F."/>
        </authorList>
    </citation>
    <scope>NUCLEOTIDE SEQUENCE</scope>
    <source>
        <strain evidence="2">SGP5-SGP5p</strain>
        <tissue evidence="2">Aerial part</tissue>
    </source>
</reference>
<dbReference type="OrthoDB" id="1749483at2759"/>
<sequence length="411" mass="46791">MAAAAAVLVASRKELGAPFPWPRHWESQRDKDGQRDDYKESSDKRSDVYRLAYFQVWFTPTELLRAFGLPILNNSIVRGCKIHVSMAKYEKRRGQGKHSVEFFRDSKHNMQQTGKVWRKKNEFHDNFVEAKDLRFSQEDQRDSKILQGEVNSEFISWLNRSLVCTSDDSRDLGALASASISGYGQCTKIYSLSSFKFILTFPTVEQMEEALNNYQELDLWFSKVKRWDRILIREISPAIQAIQTVQITPSSPSMEAMDSNEGALGFEEIEDDVTSTDVAEDDSRRLDTVATEDDHQANGSPGDSLNSTTITRIANFSQNEKNKKTKTTYKRKSVASKRILTRRRKILQSSSKSTDNGNKTLEGTRQLARDALEIGKILGVVVIDKEDAAIKRITTSLKKERKPRAQERTEG</sequence>
<feature type="region of interest" description="Disordered" evidence="1">
    <location>
        <begin position="288"/>
        <end position="308"/>
    </location>
</feature>
<dbReference type="Proteomes" id="UP001153076">
    <property type="component" value="Unassembled WGS sequence"/>
</dbReference>